<evidence type="ECO:0000259" key="2">
    <source>
        <dbReference type="Pfam" id="PF18920"/>
    </source>
</evidence>
<evidence type="ECO:0000313" key="4">
    <source>
        <dbReference type="Proteomes" id="UP000176322"/>
    </source>
</evidence>
<proteinExistence type="predicted"/>
<keyword evidence="1" id="KW-0472">Membrane</keyword>
<feature type="transmembrane region" description="Helical" evidence="1">
    <location>
        <begin position="12"/>
        <end position="30"/>
    </location>
</feature>
<comment type="caution">
    <text evidence="3">The sequence shown here is derived from an EMBL/GenBank/DDBJ whole genome shotgun (WGS) entry which is preliminary data.</text>
</comment>
<feature type="transmembrane region" description="Helical" evidence="1">
    <location>
        <begin position="153"/>
        <end position="174"/>
    </location>
</feature>
<sequence length="298" mass="33178">MEKSFVLQLASLVTLFVSLPAFITLVFGIINLQFPDAADSYWQVTSAEDSIRYAIAVVAIFFPAYLIITRLVNRARRNEGQLYHILTKWLVYLALLVGGVVILTDLAVVVYTFLGGEITTRFVLKALTLLAVVGAAFYYYAQDAKNYWQKREQTSVMIGVAALAVVLLVAGFGVTKISSPSEARESKLDQQQISDLQDIQWRVEAFYQTNASFPANLETLYEGLPVPTAPEGRDAYGYSITGADSFLLCATFANETPESERRSPKQVSVAESSYLQNQNWDHQADEHCFARRLTTPSN</sequence>
<dbReference type="AlphaFoldDB" id="A0A1F6BYI3"/>
<reference evidence="3 4" key="1">
    <citation type="journal article" date="2016" name="Nat. Commun.">
        <title>Thousands of microbial genomes shed light on interconnected biogeochemical processes in an aquifer system.</title>
        <authorList>
            <person name="Anantharaman K."/>
            <person name="Brown C.T."/>
            <person name="Hug L.A."/>
            <person name="Sharon I."/>
            <person name="Castelle C.J."/>
            <person name="Probst A.J."/>
            <person name="Thomas B.C."/>
            <person name="Singh A."/>
            <person name="Wilkins M.J."/>
            <person name="Karaoz U."/>
            <person name="Brodie E.L."/>
            <person name="Williams K.H."/>
            <person name="Hubbard S.S."/>
            <person name="Banfield J.F."/>
        </authorList>
    </citation>
    <scope>NUCLEOTIDE SEQUENCE [LARGE SCALE GENOMIC DNA]</scope>
</reference>
<evidence type="ECO:0000313" key="3">
    <source>
        <dbReference type="EMBL" id="OGG41832.1"/>
    </source>
</evidence>
<name>A0A1F6BYI3_9BACT</name>
<keyword evidence="1" id="KW-1133">Transmembrane helix</keyword>
<feature type="transmembrane region" description="Helical" evidence="1">
    <location>
        <begin position="50"/>
        <end position="68"/>
    </location>
</feature>
<feature type="transmembrane region" description="Helical" evidence="1">
    <location>
        <begin position="122"/>
        <end position="141"/>
    </location>
</feature>
<gene>
    <name evidence="3" type="ORF">A2837_01300</name>
</gene>
<feature type="transmembrane region" description="Helical" evidence="1">
    <location>
        <begin position="89"/>
        <end position="110"/>
    </location>
</feature>
<accession>A0A1F6BYI3</accession>
<dbReference type="Pfam" id="PF18920">
    <property type="entry name" value="DUF5671"/>
    <property type="match status" value="1"/>
</dbReference>
<organism evidence="3 4">
    <name type="scientific">Candidatus Kaiserbacteria bacterium RIFCSPHIGHO2_01_FULL_46_22</name>
    <dbReference type="NCBI Taxonomy" id="1798475"/>
    <lineage>
        <taxon>Bacteria</taxon>
        <taxon>Candidatus Kaiseribacteriota</taxon>
    </lineage>
</organism>
<dbReference type="EMBL" id="MFKO01000002">
    <property type="protein sequence ID" value="OGG41832.1"/>
    <property type="molecule type" value="Genomic_DNA"/>
</dbReference>
<protein>
    <recommendedName>
        <fullName evidence="2">DUF5671 domain-containing protein</fullName>
    </recommendedName>
</protein>
<dbReference type="Proteomes" id="UP000176322">
    <property type="component" value="Unassembled WGS sequence"/>
</dbReference>
<feature type="domain" description="DUF5671" evidence="2">
    <location>
        <begin position="6"/>
        <end position="137"/>
    </location>
</feature>
<evidence type="ECO:0000256" key="1">
    <source>
        <dbReference type="SAM" id="Phobius"/>
    </source>
</evidence>
<dbReference type="STRING" id="1798475.A2837_01300"/>
<dbReference type="InterPro" id="IPR043728">
    <property type="entry name" value="DUF5671"/>
</dbReference>
<keyword evidence="1" id="KW-0812">Transmembrane</keyword>